<evidence type="ECO:0000256" key="5">
    <source>
        <dbReference type="ARBA" id="ARBA00023136"/>
    </source>
</evidence>
<dbReference type="GO" id="GO:0071916">
    <property type="term" value="F:dipeptide transmembrane transporter activity"/>
    <property type="evidence" value="ECO:0007669"/>
    <property type="project" value="EnsemblFungi"/>
</dbReference>
<feature type="transmembrane region" description="Helical" evidence="8">
    <location>
        <begin position="240"/>
        <end position="261"/>
    </location>
</feature>
<dbReference type="Proteomes" id="UP000241107">
    <property type="component" value="Unassembled WGS sequence"/>
</dbReference>
<dbReference type="AlphaFoldDB" id="A0A2P7YHZ0"/>
<dbReference type="RefSeq" id="XP_024712070.1">
    <property type="nucleotide sequence ID" value="XM_024859688.1"/>
</dbReference>
<feature type="transmembrane region" description="Helical" evidence="8">
    <location>
        <begin position="444"/>
        <end position="464"/>
    </location>
</feature>
<protein>
    <recommendedName>
        <fullName evidence="11">Major facilitator superfamily (MFS) profile domain-containing protein</fullName>
    </recommendedName>
</protein>
<feature type="compositionally biased region" description="Basic and acidic residues" evidence="7">
    <location>
        <begin position="567"/>
        <end position="584"/>
    </location>
</feature>
<dbReference type="PANTHER" id="PTHR43791">
    <property type="entry name" value="PERMEASE-RELATED"/>
    <property type="match status" value="1"/>
</dbReference>
<evidence type="ECO:0000256" key="1">
    <source>
        <dbReference type="ARBA" id="ARBA00004141"/>
    </source>
</evidence>
<evidence type="ECO:0000313" key="10">
    <source>
        <dbReference type="Proteomes" id="UP000241107"/>
    </source>
</evidence>
<feature type="transmembrane region" description="Helical" evidence="8">
    <location>
        <begin position="476"/>
        <end position="498"/>
    </location>
</feature>
<feature type="transmembrane region" description="Helical" evidence="8">
    <location>
        <begin position="273"/>
        <end position="295"/>
    </location>
</feature>
<proteinExistence type="inferred from homology"/>
<dbReference type="Gene3D" id="1.20.1250.20">
    <property type="entry name" value="MFS general substrate transporter like domains"/>
    <property type="match status" value="1"/>
</dbReference>
<keyword evidence="3 8" id="KW-0812">Transmembrane</keyword>
<comment type="similarity">
    <text evidence="6">Belongs to the major facilitator superfamily. Allantoate permease family.</text>
</comment>
<comment type="caution">
    <text evidence="9">The sequence shown here is derived from an EMBL/GenBank/DDBJ whole genome shotgun (WGS) entry which is preliminary data.</text>
</comment>
<dbReference type="VEuPathDB" id="FungiDB:C7M61_004368"/>
<evidence type="ECO:0000256" key="2">
    <source>
        <dbReference type="ARBA" id="ARBA00022448"/>
    </source>
</evidence>
<dbReference type="OrthoDB" id="3639251at2759"/>
<feature type="transmembrane region" description="Helical" evidence="8">
    <location>
        <begin position="178"/>
        <end position="195"/>
    </location>
</feature>
<dbReference type="PANTHER" id="PTHR43791:SF15">
    <property type="entry name" value="TRANSPORTER SEO1-RELATED"/>
    <property type="match status" value="1"/>
</dbReference>
<sequence>MLECLKGPASHLKWGFIPTRRIVDEDLPEEVAAKEPDVVGLQEDDYEKEATLEDEEDLEYRDEANRPWWKFFDEYEYRLNKKARLLHKWYKWFDENDTPAERKLMWKIDILLTFYSMLAYWVKNLDQSNINNAYTAGLKEDIGMEGNDLVNTQVLFNVGNIIFQIPFMFCLNSLPLNFVLPGLELLWSILTVLTYKVENVAQLKAIRFFVGSLEAPAYLAFQYLFGTFIYNPSMIARRSMVYYFGQYIGIMTSGLISGGIVNNFEGVHGLAAWRWIFIIDGIISIVVALLGFYMLPGTPTDCYSIFLTDDEIRLLRRNLKKNHTGGRPKVNLWQSFCSKDVWKRIFFSWEIYVLTIWNFLCWNNNNGSSGAYILWLKSLGIYTHGEVQFKSALTPGLGIVWLFVVCMYADLFQLRWLAIVLSQVFNFLGNVLLAVWDIPRGGKWFAWCLQYFGWAMAPVLYSWMNDICRRDAQRRAVTLVVMNMFAQASTAWMAVIVWKTVEAPRFLKGYSFTAACAFGLSIWTFVVLYFYKRQEKGFARQNGIALYNSKTDPDSVPESESEASVTKVREPTLPKGKAEEASNT</sequence>
<dbReference type="InterPro" id="IPR036259">
    <property type="entry name" value="MFS_trans_sf"/>
</dbReference>
<gene>
    <name evidence="9" type="ORF">C7M61_004368</name>
</gene>
<keyword evidence="5 8" id="KW-0472">Membrane</keyword>
<feature type="region of interest" description="Disordered" evidence="7">
    <location>
        <begin position="547"/>
        <end position="584"/>
    </location>
</feature>
<dbReference type="GO" id="GO:0005886">
    <property type="term" value="C:plasma membrane"/>
    <property type="evidence" value="ECO:0007669"/>
    <property type="project" value="EnsemblFungi"/>
</dbReference>
<accession>A0A2P7YHZ0</accession>
<dbReference type="STRING" id="418784.A0A2P7YHZ0"/>
<name>A0A2P7YHZ0_9ASCO</name>
<feature type="transmembrane region" description="Helical" evidence="8">
    <location>
        <begin position="416"/>
        <end position="438"/>
    </location>
</feature>
<dbReference type="EMBL" id="PYFQ01000014">
    <property type="protein sequence ID" value="PSK35579.1"/>
    <property type="molecule type" value="Genomic_DNA"/>
</dbReference>
<evidence type="ECO:0000256" key="8">
    <source>
        <dbReference type="SAM" id="Phobius"/>
    </source>
</evidence>
<comment type="subcellular location">
    <subcellularLocation>
        <location evidence="1">Membrane</location>
        <topology evidence="1">Multi-pass membrane protein</topology>
    </subcellularLocation>
</comment>
<dbReference type="Pfam" id="PF07690">
    <property type="entry name" value="MFS_1"/>
    <property type="match status" value="1"/>
</dbReference>
<feature type="transmembrane region" description="Helical" evidence="8">
    <location>
        <begin position="510"/>
        <end position="531"/>
    </location>
</feature>
<organism evidence="9 10">
    <name type="scientific">Candidozyma pseudohaemuli</name>
    <dbReference type="NCBI Taxonomy" id="418784"/>
    <lineage>
        <taxon>Eukaryota</taxon>
        <taxon>Fungi</taxon>
        <taxon>Dikarya</taxon>
        <taxon>Ascomycota</taxon>
        <taxon>Saccharomycotina</taxon>
        <taxon>Pichiomycetes</taxon>
        <taxon>Metschnikowiaceae</taxon>
        <taxon>Candidozyma</taxon>
    </lineage>
</organism>
<reference evidence="9 10" key="1">
    <citation type="submission" date="2018-03" db="EMBL/GenBank/DDBJ databases">
        <title>Candida pseudohaemulonii genome assembly and annotation.</title>
        <authorList>
            <person name="Munoz J.F."/>
            <person name="Gade L.G."/>
            <person name="Chow N.A."/>
            <person name="Litvintseva A.P."/>
            <person name="Loparev V.N."/>
            <person name="Cuomo C.A."/>
        </authorList>
    </citation>
    <scope>NUCLEOTIDE SEQUENCE [LARGE SCALE GENOMIC DNA]</scope>
    <source>
        <strain evidence="9 10">B12108</strain>
    </source>
</reference>
<evidence type="ECO:0008006" key="11">
    <source>
        <dbReference type="Google" id="ProtNLM"/>
    </source>
</evidence>
<dbReference type="FunFam" id="1.20.1250.20:FF:000065">
    <property type="entry name" value="Putative MFS pantothenate transporter"/>
    <property type="match status" value="1"/>
</dbReference>
<feature type="transmembrane region" description="Helical" evidence="8">
    <location>
        <begin position="215"/>
        <end position="233"/>
    </location>
</feature>
<dbReference type="SUPFAM" id="SSF103473">
    <property type="entry name" value="MFS general substrate transporter"/>
    <property type="match status" value="1"/>
</dbReference>
<evidence type="ECO:0000256" key="7">
    <source>
        <dbReference type="SAM" id="MobiDB-lite"/>
    </source>
</evidence>
<evidence type="ECO:0000256" key="6">
    <source>
        <dbReference type="ARBA" id="ARBA00037968"/>
    </source>
</evidence>
<dbReference type="GeneID" id="36567755"/>
<evidence type="ECO:0000313" key="9">
    <source>
        <dbReference type="EMBL" id="PSK35579.1"/>
    </source>
</evidence>
<feature type="transmembrane region" description="Helical" evidence="8">
    <location>
        <begin position="392"/>
        <end position="409"/>
    </location>
</feature>
<evidence type="ECO:0000256" key="4">
    <source>
        <dbReference type="ARBA" id="ARBA00022989"/>
    </source>
</evidence>
<keyword evidence="10" id="KW-1185">Reference proteome</keyword>
<evidence type="ECO:0000256" key="3">
    <source>
        <dbReference type="ARBA" id="ARBA00022692"/>
    </source>
</evidence>
<dbReference type="InterPro" id="IPR011701">
    <property type="entry name" value="MFS"/>
</dbReference>
<keyword evidence="2" id="KW-0813">Transport</keyword>
<keyword evidence="4 8" id="KW-1133">Transmembrane helix</keyword>